<reference evidence="2 3" key="1">
    <citation type="submission" date="2016-11" db="EMBL/GenBank/DDBJ databases">
        <authorList>
            <person name="Jaros S."/>
            <person name="Januszkiewicz K."/>
            <person name="Wedrychowicz H."/>
        </authorList>
    </citation>
    <scope>NUCLEOTIDE SEQUENCE [LARGE SCALE GENOMIC DNA]</scope>
    <source>
        <strain evidence="2 3">DSM 10068</strain>
    </source>
</reference>
<name>A0A1M5YHL7_9FIRM</name>
<proteinExistence type="predicted"/>
<feature type="domain" description="Peptidase C51" evidence="1">
    <location>
        <begin position="66"/>
        <end position="151"/>
    </location>
</feature>
<dbReference type="AlphaFoldDB" id="A0A1M5YHL7"/>
<sequence>MYAPRRDAGTGSNGGDGVSAQANKLAEIAASYVGYLEKATNAQLDSFTANAGRGNYTIFGQWYGMNGQPWCAEFVSYCADRAGVTADIIPKHASCAVGIAWFQRAGRWHKPSSYVPQIGDIVYFTYDGLTAAHVGIVTGVDGTHIYTVEGNTGTTKDKDGKDLLADNGGGVAKKSYALTSALIFGYGNPAYIPDAAPVDEEVKAASRPRRKSLD</sequence>
<dbReference type="Gene3D" id="3.90.1720.10">
    <property type="entry name" value="endopeptidase domain like (from Nostoc punctiforme)"/>
    <property type="match status" value="1"/>
</dbReference>
<dbReference type="OrthoDB" id="9812962at2"/>
<organism evidence="2 3">
    <name type="scientific">Sporobacter termitidis DSM 10068</name>
    <dbReference type="NCBI Taxonomy" id="1123282"/>
    <lineage>
        <taxon>Bacteria</taxon>
        <taxon>Bacillati</taxon>
        <taxon>Bacillota</taxon>
        <taxon>Clostridia</taxon>
        <taxon>Eubacteriales</taxon>
        <taxon>Oscillospiraceae</taxon>
        <taxon>Sporobacter</taxon>
    </lineage>
</organism>
<evidence type="ECO:0000259" key="1">
    <source>
        <dbReference type="Pfam" id="PF05257"/>
    </source>
</evidence>
<keyword evidence="3" id="KW-1185">Reference proteome</keyword>
<gene>
    <name evidence="2" type="ORF">SAMN02745823_02548</name>
</gene>
<dbReference type="Proteomes" id="UP000183995">
    <property type="component" value="Unassembled WGS sequence"/>
</dbReference>
<protein>
    <submittedName>
        <fullName evidence="2">CHAP domain-containing protein</fullName>
    </submittedName>
</protein>
<dbReference type="InterPro" id="IPR038765">
    <property type="entry name" value="Papain-like_cys_pep_sf"/>
</dbReference>
<evidence type="ECO:0000313" key="2">
    <source>
        <dbReference type="EMBL" id="SHI11515.1"/>
    </source>
</evidence>
<dbReference type="RefSeq" id="WP_073079590.1">
    <property type="nucleotide sequence ID" value="NZ_FQXV01000008.1"/>
</dbReference>
<dbReference type="STRING" id="1123282.SAMN02745823_02548"/>
<dbReference type="InterPro" id="IPR007921">
    <property type="entry name" value="CHAP_dom"/>
</dbReference>
<dbReference type="Pfam" id="PF05257">
    <property type="entry name" value="CHAP"/>
    <property type="match status" value="1"/>
</dbReference>
<evidence type="ECO:0000313" key="3">
    <source>
        <dbReference type="Proteomes" id="UP000183995"/>
    </source>
</evidence>
<dbReference type="SUPFAM" id="SSF54001">
    <property type="entry name" value="Cysteine proteinases"/>
    <property type="match status" value="1"/>
</dbReference>
<accession>A0A1M5YHL7</accession>
<dbReference type="EMBL" id="FQXV01000008">
    <property type="protein sequence ID" value="SHI11515.1"/>
    <property type="molecule type" value="Genomic_DNA"/>
</dbReference>